<organism evidence="7 8">
    <name type="scientific">Dryococelus australis</name>
    <dbReference type="NCBI Taxonomy" id="614101"/>
    <lineage>
        <taxon>Eukaryota</taxon>
        <taxon>Metazoa</taxon>
        <taxon>Ecdysozoa</taxon>
        <taxon>Arthropoda</taxon>
        <taxon>Hexapoda</taxon>
        <taxon>Insecta</taxon>
        <taxon>Pterygota</taxon>
        <taxon>Neoptera</taxon>
        <taxon>Polyneoptera</taxon>
        <taxon>Phasmatodea</taxon>
        <taxon>Verophasmatodea</taxon>
        <taxon>Anareolatae</taxon>
        <taxon>Phasmatidae</taxon>
        <taxon>Eurycanthinae</taxon>
        <taxon>Dryococelus</taxon>
    </lineage>
</organism>
<comment type="subcellular location">
    <subcellularLocation>
        <location evidence="1">Nucleus</location>
    </subcellularLocation>
</comment>
<evidence type="ECO:0000313" key="7">
    <source>
        <dbReference type="EMBL" id="KAJ8875670.1"/>
    </source>
</evidence>
<dbReference type="Pfam" id="PF05699">
    <property type="entry name" value="Dimer_Tnp_hAT"/>
    <property type="match status" value="1"/>
</dbReference>
<dbReference type="InterPro" id="IPR012337">
    <property type="entry name" value="RNaseH-like_sf"/>
</dbReference>
<evidence type="ECO:0000259" key="6">
    <source>
        <dbReference type="Pfam" id="PF05699"/>
    </source>
</evidence>
<dbReference type="PANTHER" id="PTHR46481">
    <property type="entry name" value="ZINC FINGER BED DOMAIN-CONTAINING PROTEIN 4"/>
    <property type="match status" value="1"/>
</dbReference>
<sequence length="166" mass="18836">MVSLGTYSEFSYSFYLATLNISNENVTVAEVIPTVNGLKSELTTLTEQQHSGLKGVQRDMIHSLCCHFRSIETNNVFAIATLLDPRDAFNLLISAYRCPEAEVEMYIAEPPIPINSNPIQYWKTSPYTRLRKAAQKYLSSPDGSVASERLFSFRLDIFQEKEFLKP</sequence>
<evidence type="ECO:0000313" key="8">
    <source>
        <dbReference type="Proteomes" id="UP001159363"/>
    </source>
</evidence>
<keyword evidence="8" id="KW-1185">Reference proteome</keyword>
<feature type="domain" description="HAT C-terminal dimerisation" evidence="6">
    <location>
        <begin position="102"/>
        <end position="154"/>
    </location>
</feature>
<evidence type="ECO:0000256" key="2">
    <source>
        <dbReference type="ARBA" id="ARBA00022723"/>
    </source>
</evidence>
<dbReference type="PANTHER" id="PTHR46481:SF10">
    <property type="entry name" value="ZINC FINGER BED DOMAIN-CONTAINING PROTEIN 39"/>
    <property type="match status" value="1"/>
</dbReference>
<keyword evidence="4" id="KW-0862">Zinc</keyword>
<reference evidence="7 8" key="1">
    <citation type="submission" date="2023-02" db="EMBL/GenBank/DDBJ databases">
        <title>LHISI_Scaffold_Assembly.</title>
        <authorList>
            <person name="Stuart O.P."/>
            <person name="Cleave R."/>
            <person name="Magrath M.J.L."/>
            <person name="Mikheyev A.S."/>
        </authorList>
    </citation>
    <scope>NUCLEOTIDE SEQUENCE [LARGE SCALE GENOMIC DNA]</scope>
    <source>
        <strain evidence="7">Daus_M_001</strain>
        <tissue evidence="7">Leg muscle</tissue>
    </source>
</reference>
<comment type="caution">
    <text evidence="7">The sequence shown here is derived from an EMBL/GenBank/DDBJ whole genome shotgun (WGS) entry which is preliminary data.</text>
</comment>
<proteinExistence type="predicted"/>
<dbReference type="InterPro" id="IPR052035">
    <property type="entry name" value="ZnF_BED_domain_contain"/>
</dbReference>
<keyword evidence="5" id="KW-0539">Nucleus</keyword>
<dbReference type="SUPFAM" id="SSF53098">
    <property type="entry name" value="Ribonuclease H-like"/>
    <property type="match status" value="1"/>
</dbReference>
<dbReference type="EMBL" id="JARBHB010000009">
    <property type="protein sequence ID" value="KAJ8875670.1"/>
    <property type="molecule type" value="Genomic_DNA"/>
</dbReference>
<gene>
    <name evidence="7" type="ORF">PR048_023568</name>
</gene>
<evidence type="ECO:0000256" key="3">
    <source>
        <dbReference type="ARBA" id="ARBA00022771"/>
    </source>
</evidence>
<keyword evidence="3" id="KW-0863">Zinc-finger</keyword>
<evidence type="ECO:0000256" key="1">
    <source>
        <dbReference type="ARBA" id="ARBA00004123"/>
    </source>
</evidence>
<evidence type="ECO:0000256" key="5">
    <source>
        <dbReference type="ARBA" id="ARBA00023242"/>
    </source>
</evidence>
<protein>
    <recommendedName>
        <fullName evidence="6">HAT C-terminal dimerisation domain-containing protein</fullName>
    </recommendedName>
</protein>
<name>A0ABQ9GUG0_9NEOP</name>
<dbReference type="InterPro" id="IPR008906">
    <property type="entry name" value="HATC_C_dom"/>
</dbReference>
<evidence type="ECO:0000256" key="4">
    <source>
        <dbReference type="ARBA" id="ARBA00022833"/>
    </source>
</evidence>
<dbReference type="Proteomes" id="UP001159363">
    <property type="component" value="Chromosome 8"/>
</dbReference>
<keyword evidence="2" id="KW-0479">Metal-binding</keyword>
<accession>A0ABQ9GUG0</accession>